<keyword evidence="2" id="KW-1185">Reference proteome</keyword>
<evidence type="ECO:0000313" key="3">
    <source>
        <dbReference type="WBParaSite" id="NBR_0000196901-mRNA-1"/>
    </source>
</evidence>
<reference evidence="3" key="1">
    <citation type="submission" date="2017-02" db="UniProtKB">
        <authorList>
            <consortium name="WormBaseParasite"/>
        </authorList>
    </citation>
    <scope>IDENTIFICATION</scope>
</reference>
<dbReference type="WBParaSite" id="NBR_0000196901-mRNA-1">
    <property type="protein sequence ID" value="NBR_0000196901-mRNA-1"/>
    <property type="gene ID" value="NBR_0000196901"/>
</dbReference>
<name>A0A0N4XHG7_NIPBR</name>
<reference evidence="1 2" key="2">
    <citation type="submission" date="2018-11" db="EMBL/GenBank/DDBJ databases">
        <authorList>
            <consortium name="Pathogen Informatics"/>
        </authorList>
    </citation>
    <scope>NUCLEOTIDE SEQUENCE [LARGE SCALE GENOMIC DNA]</scope>
</reference>
<sequence length="178" mass="20970">MKRDFLKEYNHETYYFCNSCSGRLTEHFGLYANVDCSFFRLVRSMKIWPLYLRIDDLQTRQANDFMNTILRGSIFCNSKLQMELRSLGENPIVIEYEVSVKLFRGVADMAAQNDLFGIPRWTSDYGCSKCLIPGTRLENQHVWIAESRADIVPKTLWLQNMRFVEDHHQRRLLTSSAR</sequence>
<evidence type="ECO:0000313" key="1">
    <source>
        <dbReference type="EMBL" id="VDL65559.1"/>
    </source>
</evidence>
<organism evidence="3">
    <name type="scientific">Nippostrongylus brasiliensis</name>
    <name type="common">Rat hookworm</name>
    <dbReference type="NCBI Taxonomy" id="27835"/>
    <lineage>
        <taxon>Eukaryota</taxon>
        <taxon>Metazoa</taxon>
        <taxon>Ecdysozoa</taxon>
        <taxon>Nematoda</taxon>
        <taxon>Chromadorea</taxon>
        <taxon>Rhabditida</taxon>
        <taxon>Rhabditina</taxon>
        <taxon>Rhabditomorpha</taxon>
        <taxon>Strongyloidea</taxon>
        <taxon>Heligmosomidae</taxon>
        <taxon>Nippostrongylus</taxon>
    </lineage>
</organism>
<dbReference type="EMBL" id="UYSL01001920">
    <property type="protein sequence ID" value="VDL65559.1"/>
    <property type="molecule type" value="Genomic_DNA"/>
</dbReference>
<gene>
    <name evidence="1" type="ORF">NBR_LOCUS1970</name>
</gene>
<dbReference type="AlphaFoldDB" id="A0A0N4XHG7"/>
<accession>A0A0N4XHG7</accession>
<proteinExistence type="predicted"/>
<evidence type="ECO:0000313" key="2">
    <source>
        <dbReference type="Proteomes" id="UP000271162"/>
    </source>
</evidence>
<protein>
    <submittedName>
        <fullName evidence="3">RES domain-containing protein</fullName>
    </submittedName>
</protein>
<dbReference type="STRING" id="27835.A0A0N4XHG7"/>
<dbReference type="Proteomes" id="UP000271162">
    <property type="component" value="Unassembled WGS sequence"/>
</dbReference>